<organism evidence="7">
    <name type="scientific">Eurytemora affinis</name>
    <name type="common">Copepod</name>
    <name type="synonym">Temora affinis</name>
    <dbReference type="NCBI Taxonomy" id="88015"/>
    <lineage>
        <taxon>Eukaryota</taxon>
        <taxon>Metazoa</taxon>
        <taxon>Ecdysozoa</taxon>
        <taxon>Arthropoda</taxon>
        <taxon>Crustacea</taxon>
        <taxon>Multicrustacea</taxon>
        <taxon>Hexanauplia</taxon>
        <taxon>Copepoda</taxon>
        <taxon>Calanoida</taxon>
        <taxon>Temoridae</taxon>
        <taxon>Eurytemora</taxon>
    </lineage>
</organism>
<dbReference type="SUPFAM" id="SSF52540">
    <property type="entry name" value="P-loop containing nucleoside triphosphate hydrolases"/>
    <property type="match status" value="2"/>
</dbReference>
<sequence length="636" mass="72039">MPSDHQKKRAQKKKELAKAKGGKRLDTGDEPEEVASTIVITNGVSKEKTPDATLTYEEELCLRLQDEARLAAEARACTGVLGIHPQARDIKIDNFSVTFYGAELLQDTKLELSVGNRYGLIGVNGCGKSALLAVLGNREVPIQDHIDIYYLDREVPASEKTALQAVMEADEERIRLEKLAEELATREDDDSQEYLMTIYERLDDLGADTAESKASHLLSGLQFTSAMQNKKCKDFSGGWRMRVALARALFIKPHLLLLDEPTNHLDLEACVWLEEELKTYPTTLVLISHSQDFLNGVCNNIMHFDQKKLKFYGGNYDTFMRTRMELEESQMKQYQWEQDQISHMKNYIARFGHGSAKLARQAQSKEKTLAKMVAGGLTEKVANECVVSFCFYSCGEIPPPVIMVQNVSFRYSEDTPYIYKNLEFGMDLDTRLALVGPNGAGKSTLLKLIYGDLIPTEGMVRRHNHLKMARYHQHMHELLEMDLSPLDYMLKKFPDFKDRDGMRKVIGRYGITGKAQTAPIKQLSDGQKCRVVFAWLSWQVPHMLLLDEPTNHLDMETIDALADAINGFEGGVVLVSHDFRLIDQVADKIWICENEKVTEWEGDILSYKDHLKAKVMKESNKDAKKKGLTKSARGAW</sequence>
<dbReference type="InterPro" id="IPR027417">
    <property type="entry name" value="P-loop_NTPase"/>
</dbReference>
<dbReference type="InterPro" id="IPR003593">
    <property type="entry name" value="AAA+_ATPase"/>
</dbReference>
<reference evidence="7" key="2">
    <citation type="journal article" name="Mar. Pollut. Bull.">
        <title>The genome of the European estuarine calanoid copepod Eurytemora affinis: Potential use in molecular ecotoxicology.</title>
        <authorList>
            <person name="Choi B.S."/>
            <person name="Kim D.H."/>
            <person name="Kim M.S."/>
            <person name="Park J.C."/>
            <person name="Lee Y.H."/>
            <person name="Kim H.J."/>
            <person name="Jeong C.B."/>
            <person name="Hagiwara A."/>
            <person name="Souissi S."/>
            <person name="Lee J.S."/>
        </authorList>
    </citation>
    <scope>NUCLEOTIDE SEQUENCE</scope>
</reference>
<dbReference type="PROSITE" id="PS50893">
    <property type="entry name" value="ABC_TRANSPORTER_2"/>
    <property type="match status" value="2"/>
</dbReference>
<dbReference type="FunFam" id="3.40.50.300:FF:000683">
    <property type="entry name" value="Abc transporter f family member 1"/>
    <property type="match status" value="1"/>
</dbReference>
<dbReference type="InterPro" id="IPR032781">
    <property type="entry name" value="ABC_tran_Xtn"/>
</dbReference>
<name>A0A8B0MC63_EURAF</name>
<keyword evidence="3" id="KW-0547">Nucleotide-binding</keyword>
<evidence type="ECO:0000256" key="1">
    <source>
        <dbReference type="ARBA" id="ARBA00011054"/>
    </source>
</evidence>
<dbReference type="EMBL" id="MW149417">
    <property type="protein sequence ID" value="QTW43717.1"/>
    <property type="molecule type" value="mRNA"/>
</dbReference>
<evidence type="ECO:0000259" key="6">
    <source>
        <dbReference type="PROSITE" id="PS50893"/>
    </source>
</evidence>
<keyword evidence="2" id="KW-0677">Repeat</keyword>
<dbReference type="Gene3D" id="3.40.50.300">
    <property type="entry name" value="P-loop containing nucleotide triphosphate hydrolases"/>
    <property type="match status" value="2"/>
</dbReference>
<dbReference type="Pfam" id="PF00005">
    <property type="entry name" value="ABC_tran"/>
    <property type="match status" value="2"/>
</dbReference>
<dbReference type="AlphaFoldDB" id="A0A8B0MC63"/>
<proteinExistence type="evidence at transcript level"/>
<dbReference type="InterPro" id="IPR050611">
    <property type="entry name" value="ABCF"/>
</dbReference>
<evidence type="ECO:0000313" key="7">
    <source>
        <dbReference type="EMBL" id="QTW43717.1"/>
    </source>
</evidence>
<dbReference type="FunFam" id="3.40.50.300:FF:000104">
    <property type="entry name" value="ATP-binding cassette sub-family F member 3"/>
    <property type="match status" value="1"/>
</dbReference>
<dbReference type="GO" id="GO:0016887">
    <property type="term" value="F:ATP hydrolysis activity"/>
    <property type="evidence" value="ECO:0007669"/>
    <property type="project" value="InterPro"/>
</dbReference>
<reference evidence="7" key="1">
    <citation type="submission" date="2020-10" db="EMBL/GenBank/DDBJ databases">
        <authorList>
            <person name="Kim D.-H."/>
        </authorList>
    </citation>
    <scope>NUCLEOTIDE SEQUENCE</scope>
</reference>
<dbReference type="GO" id="GO:0005524">
    <property type="term" value="F:ATP binding"/>
    <property type="evidence" value="ECO:0007669"/>
    <property type="project" value="UniProtKB-KW"/>
</dbReference>
<comment type="similarity">
    <text evidence="1">Belongs to the ABC transporter superfamily. ABCF family. EF3 subfamily.</text>
</comment>
<evidence type="ECO:0000256" key="5">
    <source>
        <dbReference type="SAM" id="MobiDB-lite"/>
    </source>
</evidence>
<dbReference type="InterPro" id="IPR017871">
    <property type="entry name" value="ABC_transporter-like_CS"/>
</dbReference>
<feature type="compositionally biased region" description="Basic and acidic residues" evidence="5">
    <location>
        <begin position="13"/>
        <end position="27"/>
    </location>
</feature>
<dbReference type="OrthoDB" id="2110130at2759"/>
<dbReference type="SMART" id="SM00382">
    <property type="entry name" value="AAA"/>
    <property type="match status" value="2"/>
</dbReference>
<feature type="domain" description="ABC transporter" evidence="6">
    <location>
        <begin position="90"/>
        <end position="331"/>
    </location>
</feature>
<dbReference type="InterPro" id="IPR003439">
    <property type="entry name" value="ABC_transporter-like_ATP-bd"/>
</dbReference>
<evidence type="ECO:0000256" key="4">
    <source>
        <dbReference type="ARBA" id="ARBA00022840"/>
    </source>
</evidence>
<evidence type="ECO:0000256" key="2">
    <source>
        <dbReference type="ARBA" id="ARBA00022737"/>
    </source>
</evidence>
<evidence type="ECO:0000256" key="3">
    <source>
        <dbReference type="ARBA" id="ARBA00022741"/>
    </source>
</evidence>
<dbReference type="CDD" id="cd03221">
    <property type="entry name" value="ABCF_EF-3"/>
    <property type="match status" value="2"/>
</dbReference>
<accession>A0A8B0MC63</accession>
<dbReference type="Pfam" id="PF12848">
    <property type="entry name" value="ABC_tran_Xtn"/>
    <property type="match status" value="1"/>
</dbReference>
<dbReference type="PANTHER" id="PTHR19211">
    <property type="entry name" value="ATP-BINDING TRANSPORT PROTEIN-RELATED"/>
    <property type="match status" value="1"/>
</dbReference>
<keyword evidence="4" id="KW-0067">ATP-binding</keyword>
<feature type="region of interest" description="Disordered" evidence="5">
    <location>
        <begin position="1"/>
        <end position="32"/>
    </location>
</feature>
<dbReference type="PROSITE" id="PS00211">
    <property type="entry name" value="ABC_TRANSPORTER_1"/>
    <property type="match status" value="1"/>
</dbReference>
<dbReference type="PANTHER" id="PTHR19211:SF15">
    <property type="entry name" value="ATP-BINDING CASSETTE SUB-FAMILY F MEMBER 2"/>
    <property type="match status" value="1"/>
</dbReference>
<feature type="compositionally biased region" description="Basic residues" evidence="5">
    <location>
        <begin position="1"/>
        <end position="12"/>
    </location>
</feature>
<protein>
    <submittedName>
        <fullName evidence="7">ABCF2</fullName>
    </submittedName>
</protein>
<feature type="domain" description="ABC transporter" evidence="6">
    <location>
        <begin position="402"/>
        <end position="619"/>
    </location>
</feature>